<evidence type="ECO:0000256" key="1">
    <source>
        <dbReference type="SAM" id="MobiDB-lite"/>
    </source>
</evidence>
<comment type="caution">
    <text evidence="2">The sequence shown here is derived from an EMBL/GenBank/DDBJ whole genome shotgun (WGS) entry which is preliminary data.</text>
</comment>
<feature type="region of interest" description="Disordered" evidence="1">
    <location>
        <begin position="122"/>
        <end position="151"/>
    </location>
</feature>
<name>A0AAV0H0E3_9ROSI</name>
<evidence type="ECO:0000313" key="2">
    <source>
        <dbReference type="EMBL" id="CAI0377795.1"/>
    </source>
</evidence>
<feature type="compositionally biased region" description="Acidic residues" evidence="1">
    <location>
        <begin position="136"/>
        <end position="151"/>
    </location>
</feature>
<proteinExistence type="predicted"/>
<reference evidence="2" key="1">
    <citation type="submission" date="2022-08" db="EMBL/GenBank/DDBJ databases">
        <authorList>
            <person name="Gutierrez-Valencia J."/>
        </authorList>
    </citation>
    <scope>NUCLEOTIDE SEQUENCE</scope>
</reference>
<feature type="non-terminal residue" evidence="2">
    <location>
        <position position="151"/>
    </location>
</feature>
<protein>
    <submittedName>
        <fullName evidence="2">Uncharacterized protein</fullName>
    </submittedName>
</protein>
<evidence type="ECO:0000313" key="3">
    <source>
        <dbReference type="Proteomes" id="UP001154282"/>
    </source>
</evidence>
<accession>A0AAV0H0E3</accession>
<gene>
    <name evidence="2" type="ORF">LITE_LOCUS1609</name>
</gene>
<sequence>MANARAFKLVVWWGIEKEERKLGLKFIGGTNFRLQIHGCLTYEQLCEVINTNLREEGVEGTLASFTFRLPELQRNCKFYHYGISVMDDVGVDMITDFMARNPNREFAEICVEFASHLEEEDDMYSMRSSSVHSEPDDLMDEDEDDGDDVDE</sequence>
<dbReference type="AlphaFoldDB" id="A0AAV0H0E3"/>
<dbReference type="EMBL" id="CAMGYJ010000002">
    <property type="protein sequence ID" value="CAI0377795.1"/>
    <property type="molecule type" value="Genomic_DNA"/>
</dbReference>
<organism evidence="2 3">
    <name type="scientific">Linum tenue</name>
    <dbReference type="NCBI Taxonomy" id="586396"/>
    <lineage>
        <taxon>Eukaryota</taxon>
        <taxon>Viridiplantae</taxon>
        <taxon>Streptophyta</taxon>
        <taxon>Embryophyta</taxon>
        <taxon>Tracheophyta</taxon>
        <taxon>Spermatophyta</taxon>
        <taxon>Magnoliopsida</taxon>
        <taxon>eudicotyledons</taxon>
        <taxon>Gunneridae</taxon>
        <taxon>Pentapetalae</taxon>
        <taxon>rosids</taxon>
        <taxon>fabids</taxon>
        <taxon>Malpighiales</taxon>
        <taxon>Linaceae</taxon>
        <taxon>Linum</taxon>
    </lineage>
</organism>
<keyword evidence="3" id="KW-1185">Reference proteome</keyword>
<dbReference type="Proteomes" id="UP001154282">
    <property type="component" value="Unassembled WGS sequence"/>
</dbReference>